<dbReference type="GO" id="GO:0020037">
    <property type="term" value="F:heme binding"/>
    <property type="evidence" value="ECO:0007669"/>
    <property type="project" value="InterPro"/>
</dbReference>
<proteinExistence type="predicted"/>
<dbReference type="CDD" id="cd08916">
    <property type="entry name" value="TrHb3_P"/>
    <property type="match status" value="1"/>
</dbReference>
<evidence type="ECO:0000313" key="7">
    <source>
        <dbReference type="Proteomes" id="UP000050940"/>
    </source>
</evidence>
<dbReference type="GO" id="GO:0046872">
    <property type="term" value="F:metal ion binding"/>
    <property type="evidence" value="ECO:0007669"/>
    <property type="project" value="UniProtKB-KW"/>
</dbReference>
<accession>A0A0R0DNW0</accession>
<comment type="caution">
    <text evidence="6">The sequence shown here is derived from an EMBL/GenBank/DDBJ whole genome shotgun (WGS) entry which is preliminary data.</text>
</comment>
<dbReference type="AlphaFoldDB" id="A0A0R0DNW0"/>
<dbReference type="InterPro" id="IPR001486">
    <property type="entry name" value="Hemoglobin_trunc"/>
</dbReference>
<dbReference type="PATRIC" id="fig|659018.3.peg.2541"/>
<keyword evidence="3 5" id="KW-0479">Metal-binding</keyword>
<sequence>MHAVQPPASAPVPCCSEEEVVLLVHGFYARVRHDPLLGPVFDRHVHDWDAHLAHLVDFWSAMLRGTRRFSGAPMPRHMALPGLNPALFERWLQLFARTTAESGNPAMQAEADARATLIARRFWQRYQVEGHDVLAGTLRNPGHHGEHP</sequence>
<evidence type="ECO:0000256" key="1">
    <source>
        <dbReference type="ARBA" id="ARBA00022448"/>
    </source>
</evidence>
<keyword evidence="4 5" id="KW-0408">Iron</keyword>
<dbReference type="Pfam" id="PF01152">
    <property type="entry name" value="Bac_globin"/>
    <property type="match status" value="1"/>
</dbReference>
<gene>
    <name evidence="6" type="ORF">ABB34_12025</name>
</gene>
<evidence type="ECO:0000256" key="2">
    <source>
        <dbReference type="ARBA" id="ARBA00022617"/>
    </source>
</evidence>
<keyword evidence="1" id="KW-0813">Transport</keyword>
<dbReference type="STRING" id="659018.ABB34_12025"/>
<evidence type="ECO:0000256" key="3">
    <source>
        <dbReference type="ARBA" id="ARBA00022723"/>
    </source>
</evidence>
<evidence type="ECO:0000313" key="6">
    <source>
        <dbReference type="EMBL" id="KRG83419.1"/>
    </source>
</evidence>
<keyword evidence="7" id="KW-1185">Reference proteome</keyword>
<reference evidence="6 7" key="1">
    <citation type="submission" date="2015-05" db="EMBL/GenBank/DDBJ databases">
        <title>Genome sequencing and analysis of members of genus Stenotrophomonas.</title>
        <authorList>
            <person name="Patil P.P."/>
            <person name="Midha S."/>
            <person name="Patil P.B."/>
        </authorList>
    </citation>
    <scope>NUCLEOTIDE SEQUENCE [LARGE SCALE GENOMIC DNA]</scope>
    <source>
        <strain evidence="6 7">JCM 16244</strain>
    </source>
</reference>
<dbReference type="RefSeq" id="WP_057641568.1">
    <property type="nucleotide sequence ID" value="NZ_LDJP01000071.1"/>
</dbReference>
<evidence type="ECO:0000256" key="4">
    <source>
        <dbReference type="ARBA" id="ARBA00023004"/>
    </source>
</evidence>
<organism evidence="6 7">
    <name type="scientific">Stenotrophomonas daejeonensis</name>
    <dbReference type="NCBI Taxonomy" id="659018"/>
    <lineage>
        <taxon>Bacteria</taxon>
        <taxon>Pseudomonadati</taxon>
        <taxon>Pseudomonadota</taxon>
        <taxon>Gammaproteobacteria</taxon>
        <taxon>Lysobacterales</taxon>
        <taxon>Lysobacteraceae</taxon>
        <taxon>Stenotrophomonas</taxon>
    </lineage>
</organism>
<dbReference type="OrthoDB" id="25954at2"/>
<dbReference type="InterPro" id="IPR012292">
    <property type="entry name" value="Globin/Proto"/>
</dbReference>
<feature type="binding site" description="distal binding residue" evidence="5">
    <location>
        <position position="54"/>
    </location>
    <ligand>
        <name>heme</name>
        <dbReference type="ChEBI" id="CHEBI:30413"/>
    </ligand>
    <ligandPart>
        <name>Fe</name>
        <dbReference type="ChEBI" id="CHEBI:18248"/>
    </ligandPart>
</feature>
<dbReference type="InterPro" id="IPR009050">
    <property type="entry name" value="Globin-like_sf"/>
</dbReference>
<dbReference type="Proteomes" id="UP000050940">
    <property type="component" value="Unassembled WGS sequence"/>
</dbReference>
<protein>
    <submittedName>
        <fullName evidence="6">Preprotein translocase subunit TatC</fullName>
    </submittedName>
</protein>
<dbReference type="Gene3D" id="1.10.490.10">
    <property type="entry name" value="Globins"/>
    <property type="match status" value="1"/>
</dbReference>
<name>A0A0R0DNW0_9GAMM</name>
<dbReference type="GO" id="GO:0019825">
    <property type="term" value="F:oxygen binding"/>
    <property type="evidence" value="ECO:0007669"/>
    <property type="project" value="InterPro"/>
</dbReference>
<dbReference type="EMBL" id="LDJP01000071">
    <property type="protein sequence ID" value="KRG83419.1"/>
    <property type="molecule type" value="Genomic_DNA"/>
</dbReference>
<keyword evidence="2 5" id="KW-0349">Heme</keyword>
<evidence type="ECO:0000256" key="5">
    <source>
        <dbReference type="PIRSR" id="PIRSR601486-1"/>
    </source>
</evidence>
<dbReference type="SUPFAM" id="SSF46458">
    <property type="entry name" value="Globin-like"/>
    <property type="match status" value="1"/>
</dbReference>